<dbReference type="PANTHER" id="PTHR23088:SF27">
    <property type="entry name" value="DEAMINATED GLUTATHIONE AMIDASE"/>
    <property type="match status" value="1"/>
</dbReference>
<evidence type="ECO:0000256" key="4">
    <source>
        <dbReference type="ARBA" id="ARBA00022741"/>
    </source>
</evidence>
<dbReference type="SUPFAM" id="SSF56317">
    <property type="entry name" value="Carbon-nitrogen hydrolase"/>
    <property type="match status" value="1"/>
</dbReference>
<dbReference type="InterPro" id="IPR003010">
    <property type="entry name" value="C-N_Hydrolase"/>
</dbReference>
<dbReference type="GO" id="GO:0047710">
    <property type="term" value="F:bis(5'-adenosyl)-triphosphatase activity"/>
    <property type="evidence" value="ECO:0007669"/>
    <property type="project" value="UniProtKB-EC"/>
</dbReference>
<dbReference type="Gene3D" id="3.30.428.10">
    <property type="entry name" value="HIT-like"/>
    <property type="match status" value="1"/>
</dbReference>
<dbReference type="InterPro" id="IPR045254">
    <property type="entry name" value="Nit1/2_C-N_Hydrolase"/>
</dbReference>
<feature type="binding site" evidence="12">
    <location>
        <position position="339"/>
    </location>
    <ligand>
        <name>substrate</name>
    </ligand>
</feature>
<keyword evidence="18" id="KW-1185">Reference proteome</keyword>
<evidence type="ECO:0000256" key="13">
    <source>
        <dbReference type="PIRSR" id="PIRSR639383-3"/>
    </source>
</evidence>
<reference evidence="17 18" key="1">
    <citation type="submission" date="2024-05" db="EMBL/GenBank/DDBJ databases">
        <title>Genetic variation in Jamaican populations of the coffee berry borer (Hypothenemus hampei).</title>
        <authorList>
            <person name="Errbii M."/>
            <person name="Myrie A."/>
        </authorList>
    </citation>
    <scope>NUCLEOTIDE SEQUENCE [LARGE SCALE GENOMIC DNA]</scope>
    <source>
        <strain evidence="17">JA-Hopewell-2020-01-JO</strain>
        <tissue evidence="17">Whole body</tissue>
    </source>
</reference>
<evidence type="ECO:0000256" key="2">
    <source>
        <dbReference type="ARBA" id="ARBA00011881"/>
    </source>
</evidence>
<comment type="function">
    <text evidence="8">Cleaves A-5'-PPP-5'A to yield AMP and ADP.</text>
</comment>
<dbReference type="CDD" id="cd07572">
    <property type="entry name" value="nit"/>
    <property type="match status" value="1"/>
</dbReference>
<accession>A0ABD1F3I6</accession>
<dbReference type="InterPro" id="IPR039383">
    <property type="entry name" value="FHIT"/>
</dbReference>
<evidence type="ECO:0000256" key="11">
    <source>
        <dbReference type="PIRSR" id="PIRSR639383-1"/>
    </source>
</evidence>
<dbReference type="SUPFAM" id="SSF54197">
    <property type="entry name" value="HIT-like"/>
    <property type="match status" value="1"/>
</dbReference>
<proteinExistence type="inferred from homology"/>
<dbReference type="FunFam" id="3.30.428.10:FF:000011">
    <property type="entry name" value="Fragile histidine triad"/>
    <property type="match status" value="1"/>
</dbReference>
<evidence type="ECO:0000259" key="15">
    <source>
        <dbReference type="PROSITE" id="PS50263"/>
    </source>
</evidence>
<gene>
    <name evidence="17" type="ORF">ABEB36_004489</name>
</gene>
<evidence type="ECO:0000313" key="18">
    <source>
        <dbReference type="Proteomes" id="UP001566132"/>
    </source>
</evidence>
<dbReference type="PANTHER" id="PTHR23088">
    <property type="entry name" value="NITRILASE-RELATED"/>
    <property type="match status" value="1"/>
</dbReference>
<evidence type="ECO:0000256" key="3">
    <source>
        <dbReference type="ARBA" id="ARBA00012377"/>
    </source>
</evidence>
<comment type="cofactor">
    <cofactor evidence="1">
        <name>Mn(2+)</name>
        <dbReference type="ChEBI" id="CHEBI:29035"/>
    </cofactor>
</comment>
<keyword evidence="6" id="KW-0511">Multifunctional enzyme</keyword>
<evidence type="ECO:0000256" key="12">
    <source>
        <dbReference type="PIRSR" id="PIRSR639383-2"/>
    </source>
</evidence>
<dbReference type="PROSITE" id="PS50263">
    <property type="entry name" value="CN_HYDROLASE"/>
    <property type="match status" value="1"/>
</dbReference>
<dbReference type="GO" id="GO:0000166">
    <property type="term" value="F:nucleotide binding"/>
    <property type="evidence" value="ECO:0007669"/>
    <property type="project" value="UniProtKB-KW"/>
</dbReference>
<feature type="short sequence motif" description="Histidine triad motif" evidence="14">
    <location>
        <begin position="406"/>
        <end position="410"/>
    </location>
</feature>
<organism evidence="17 18">
    <name type="scientific">Hypothenemus hampei</name>
    <name type="common">Coffee berry borer</name>
    <dbReference type="NCBI Taxonomy" id="57062"/>
    <lineage>
        <taxon>Eukaryota</taxon>
        <taxon>Metazoa</taxon>
        <taxon>Ecdysozoa</taxon>
        <taxon>Arthropoda</taxon>
        <taxon>Hexapoda</taxon>
        <taxon>Insecta</taxon>
        <taxon>Pterygota</taxon>
        <taxon>Neoptera</taxon>
        <taxon>Endopterygota</taxon>
        <taxon>Coleoptera</taxon>
        <taxon>Polyphaga</taxon>
        <taxon>Cucujiformia</taxon>
        <taxon>Curculionidae</taxon>
        <taxon>Scolytinae</taxon>
        <taxon>Hypothenemus</taxon>
    </lineage>
</organism>
<keyword evidence="5" id="KW-0378">Hydrolase</keyword>
<protein>
    <recommendedName>
        <fullName evidence="10">Nitrilase and fragile histidine triad fusion protein NitFhit</fullName>
        <ecNumber evidence="3">3.6.1.29</ecNumber>
    </recommendedName>
</protein>
<dbReference type="InterPro" id="IPR001110">
    <property type="entry name" value="UPF0012_CS"/>
</dbReference>
<dbReference type="Proteomes" id="UP001566132">
    <property type="component" value="Unassembled WGS sequence"/>
</dbReference>
<feature type="active site" description="Tele-AMP-histidine intermediate" evidence="11">
    <location>
        <position position="408"/>
    </location>
</feature>
<dbReference type="Pfam" id="PF00795">
    <property type="entry name" value="CN_hydrolase"/>
    <property type="match status" value="1"/>
</dbReference>
<dbReference type="InterPro" id="IPR036265">
    <property type="entry name" value="HIT-like_sf"/>
</dbReference>
<dbReference type="Pfam" id="PF01230">
    <property type="entry name" value="HIT"/>
    <property type="match status" value="1"/>
</dbReference>
<feature type="site" description="Important for induction of apoptosis" evidence="13">
    <location>
        <position position="426"/>
    </location>
</feature>
<evidence type="ECO:0000256" key="1">
    <source>
        <dbReference type="ARBA" id="ARBA00001936"/>
    </source>
</evidence>
<evidence type="ECO:0000256" key="5">
    <source>
        <dbReference type="ARBA" id="ARBA00022801"/>
    </source>
</evidence>
<evidence type="ECO:0000256" key="7">
    <source>
        <dbReference type="ARBA" id="ARBA00047780"/>
    </source>
</evidence>
<comment type="subunit">
    <text evidence="2">Homotetramer.</text>
</comment>
<feature type="binding site" evidence="12">
    <location>
        <position position="395"/>
    </location>
    <ligand>
        <name>substrate</name>
    </ligand>
</feature>
<dbReference type="EC" id="3.6.1.29" evidence="3"/>
<dbReference type="InterPro" id="IPR036526">
    <property type="entry name" value="C-N_Hydrolase_sf"/>
</dbReference>
<evidence type="ECO:0000256" key="10">
    <source>
        <dbReference type="ARBA" id="ARBA00069577"/>
    </source>
</evidence>
<dbReference type="FunFam" id="3.60.110.10:FF:000005">
    <property type="entry name" value="nitrilase homolog 1 isoform X1"/>
    <property type="match status" value="1"/>
</dbReference>
<evidence type="ECO:0000256" key="8">
    <source>
        <dbReference type="ARBA" id="ARBA00057461"/>
    </source>
</evidence>
<evidence type="ECO:0000256" key="9">
    <source>
        <dbReference type="ARBA" id="ARBA00061127"/>
    </source>
</evidence>
<feature type="domain" description="HIT" evidence="16">
    <location>
        <begin position="313"/>
        <end position="421"/>
    </location>
</feature>
<comment type="similarity">
    <text evidence="9">In the N-terminal section; belongs to the UPF0012 family.</text>
</comment>
<sequence>MQSFCGIRQLSLTISRMCSKPQISVIQFTATNNKVENLKIIKELVEKSKAKSAQMVFLPEACDFISKNKQELVELSEPIDGPLMTSYKELAVKHDLWISVGGFHEKSSEGPLYNSHIIINNKGEIQCIYRKIHLFDVSIPDKNIHLRESDNNLAGAQLLAPIQSPVGRLGLAICYDLRFPEQSTLMRKFGADILTFPSAFTSSTGKAHWETLLKARAIENQCYVIAAAQYGKHNEKRISYGHSMVVDPWGQIVGECPKYSEEAPHINESFAVVTIDLDLVQKVRTEMPVFSHRRNDLYNLNLIKTPESIDDEKCYSFADKLIPGKTVFCVSKYCFAFTNIRCVVPGHVLVSSLRPTKRLHDLTQEEIADLFQLTVNVSRIMETVHNAGSSTVCIQDGPSAGQTIPHVHAHVLPRKEGDFLNNDDIYTHLARHDKDGTSQDPIRNLNEQIAEATLLRKYFYS</sequence>
<comment type="caution">
    <text evidence="17">The sequence shown here is derived from an EMBL/GenBank/DDBJ whole genome shotgun (WGS) entry which is preliminary data.</text>
</comment>
<dbReference type="Gene3D" id="3.60.110.10">
    <property type="entry name" value="Carbon-nitrogen hydrolase"/>
    <property type="match status" value="1"/>
</dbReference>
<dbReference type="PROSITE" id="PS01227">
    <property type="entry name" value="UPF0012"/>
    <property type="match status" value="1"/>
</dbReference>
<comment type="catalytic activity">
    <reaction evidence="7">
        <text>P(1),P(3)-bis(5'-adenosyl) triphosphate + H2O = AMP + ADP + 2 H(+)</text>
        <dbReference type="Rhea" id="RHEA:13893"/>
        <dbReference type="ChEBI" id="CHEBI:15377"/>
        <dbReference type="ChEBI" id="CHEBI:15378"/>
        <dbReference type="ChEBI" id="CHEBI:58529"/>
        <dbReference type="ChEBI" id="CHEBI:456215"/>
        <dbReference type="ChEBI" id="CHEBI:456216"/>
        <dbReference type="EC" id="3.6.1.29"/>
    </reaction>
</comment>
<evidence type="ECO:0000259" key="16">
    <source>
        <dbReference type="PROSITE" id="PS51084"/>
    </source>
</evidence>
<dbReference type="AlphaFoldDB" id="A0ABD1F3I6"/>
<evidence type="ECO:0000256" key="6">
    <source>
        <dbReference type="ARBA" id="ARBA00023268"/>
    </source>
</evidence>
<evidence type="ECO:0000256" key="14">
    <source>
        <dbReference type="PROSITE-ProRule" id="PRU00464"/>
    </source>
</evidence>
<feature type="domain" description="CN hydrolase" evidence="15">
    <location>
        <begin position="21"/>
        <end position="279"/>
    </location>
</feature>
<evidence type="ECO:0000313" key="17">
    <source>
        <dbReference type="EMBL" id="KAL1509808.1"/>
    </source>
</evidence>
<dbReference type="EMBL" id="JBDJPC010000003">
    <property type="protein sequence ID" value="KAL1509808.1"/>
    <property type="molecule type" value="Genomic_DNA"/>
</dbReference>
<feature type="binding site" evidence="12">
    <location>
        <position position="410"/>
    </location>
    <ligand>
        <name>substrate</name>
    </ligand>
</feature>
<dbReference type="CDD" id="cd01275">
    <property type="entry name" value="FHIT"/>
    <property type="match status" value="1"/>
</dbReference>
<dbReference type="PROSITE" id="PS51084">
    <property type="entry name" value="HIT_2"/>
    <property type="match status" value="1"/>
</dbReference>
<keyword evidence="4" id="KW-0547">Nucleotide-binding</keyword>
<dbReference type="InterPro" id="IPR011146">
    <property type="entry name" value="HIT-like"/>
</dbReference>
<name>A0ABD1F3I6_HYPHA</name>